<keyword evidence="2" id="KW-0342">GTP-binding</keyword>
<name>K9XX24_STAC7</name>
<dbReference type="SUPFAM" id="SSF52540">
    <property type="entry name" value="P-loop containing nucleoside triphosphate hydrolases"/>
    <property type="match status" value="1"/>
</dbReference>
<dbReference type="eggNOG" id="COG1100">
    <property type="taxonomic scope" value="Bacteria"/>
</dbReference>
<organism evidence="3 4">
    <name type="scientific">Stanieria cyanosphaera (strain ATCC 29371 / PCC 7437)</name>
    <dbReference type="NCBI Taxonomy" id="111780"/>
    <lineage>
        <taxon>Bacteria</taxon>
        <taxon>Bacillati</taxon>
        <taxon>Cyanobacteriota</taxon>
        <taxon>Cyanophyceae</taxon>
        <taxon>Pleurocapsales</taxon>
        <taxon>Dermocarpellaceae</taxon>
        <taxon>Stanieria</taxon>
    </lineage>
</organism>
<dbReference type="InterPro" id="IPR050227">
    <property type="entry name" value="Rab"/>
</dbReference>
<proteinExistence type="predicted"/>
<sequence>MPEIAKKICLVGDFSVGKTSLIRRFVEDKFSDDYLSTVGVKISRKSISLSSEQKYQQLNLIIWDVEGHTKFKSITTNYLTGASGSIIVGDVTRKETLDRIKTHLELFLQINPQGIAIIALNKSDLIASEKLQKLASLYNFDNYPQVVKTYITSAKTGVYVNQIFEVLSIRILNPN</sequence>
<dbReference type="RefSeq" id="WP_015194730.1">
    <property type="nucleotide sequence ID" value="NC_019748.1"/>
</dbReference>
<dbReference type="GO" id="GO:0005525">
    <property type="term" value="F:GTP binding"/>
    <property type="evidence" value="ECO:0007669"/>
    <property type="project" value="UniProtKB-KW"/>
</dbReference>
<dbReference type="Gene3D" id="3.40.50.300">
    <property type="entry name" value="P-loop containing nucleotide triphosphate hydrolases"/>
    <property type="match status" value="1"/>
</dbReference>
<dbReference type="FunFam" id="3.40.50.300:FF:001447">
    <property type="entry name" value="Ras-related protein Rab-1B"/>
    <property type="match status" value="1"/>
</dbReference>
<dbReference type="GO" id="GO:0003924">
    <property type="term" value="F:GTPase activity"/>
    <property type="evidence" value="ECO:0007669"/>
    <property type="project" value="InterPro"/>
</dbReference>
<evidence type="ECO:0000313" key="3">
    <source>
        <dbReference type="EMBL" id="AFZ37068.1"/>
    </source>
</evidence>
<dbReference type="PANTHER" id="PTHR47977">
    <property type="entry name" value="RAS-RELATED PROTEIN RAB"/>
    <property type="match status" value="1"/>
</dbReference>
<dbReference type="InterPro" id="IPR001806">
    <property type="entry name" value="Small_GTPase"/>
</dbReference>
<dbReference type="SMART" id="SM00175">
    <property type="entry name" value="RAB"/>
    <property type="match status" value="1"/>
</dbReference>
<accession>K9XX24</accession>
<dbReference type="OrthoDB" id="7957980at2"/>
<protein>
    <submittedName>
        <fullName evidence="3">Small GTP-binding protein</fullName>
    </submittedName>
</protein>
<evidence type="ECO:0000313" key="4">
    <source>
        <dbReference type="Proteomes" id="UP000010473"/>
    </source>
</evidence>
<dbReference type="Pfam" id="PF00071">
    <property type="entry name" value="Ras"/>
    <property type="match status" value="1"/>
</dbReference>
<reference evidence="4" key="1">
    <citation type="journal article" date="2013" name="Proc. Natl. Acad. Sci. U.S.A.">
        <title>Improving the coverage of the cyanobacterial phylum using diversity-driven genome sequencing.</title>
        <authorList>
            <person name="Shih P.M."/>
            <person name="Wu D."/>
            <person name="Latifi A."/>
            <person name="Axen S.D."/>
            <person name="Fewer D.P."/>
            <person name="Talla E."/>
            <person name="Calteau A."/>
            <person name="Cai F."/>
            <person name="Tandeau de Marsac N."/>
            <person name="Rippka R."/>
            <person name="Herdman M."/>
            <person name="Sivonen K."/>
            <person name="Coursin T."/>
            <person name="Laurent T."/>
            <person name="Goodwin L."/>
            <person name="Nolan M."/>
            <person name="Davenport K.W."/>
            <person name="Han C.S."/>
            <person name="Rubin E.M."/>
            <person name="Eisen J.A."/>
            <person name="Woyke T."/>
            <person name="Gugger M."/>
            <person name="Kerfeld C.A."/>
        </authorList>
    </citation>
    <scope>NUCLEOTIDE SEQUENCE [LARGE SCALE GENOMIC DNA]</scope>
    <source>
        <strain evidence="4">ATCC 29371 / PCC 7437</strain>
    </source>
</reference>
<dbReference type="STRING" id="111780.Sta7437_3570"/>
<dbReference type="CDD" id="cd00154">
    <property type="entry name" value="Rab"/>
    <property type="match status" value="1"/>
</dbReference>
<gene>
    <name evidence="3" type="ordered locus">Sta7437_3570</name>
</gene>
<dbReference type="NCBIfam" id="TIGR00231">
    <property type="entry name" value="small_GTP"/>
    <property type="match status" value="1"/>
</dbReference>
<evidence type="ECO:0000256" key="1">
    <source>
        <dbReference type="ARBA" id="ARBA00022741"/>
    </source>
</evidence>
<dbReference type="EMBL" id="CP003653">
    <property type="protein sequence ID" value="AFZ37068.1"/>
    <property type="molecule type" value="Genomic_DNA"/>
</dbReference>
<dbReference type="KEGG" id="scs:Sta7437_3570"/>
<dbReference type="SMART" id="SM00173">
    <property type="entry name" value="RAS"/>
    <property type="match status" value="1"/>
</dbReference>
<dbReference type="InterPro" id="IPR027417">
    <property type="entry name" value="P-loop_NTPase"/>
</dbReference>
<keyword evidence="1" id="KW-0547">Nucleotide-binding</keyword>
<dbReference type="InterPro" id="IPR005225">
    <property type="entry name" value="Small_GTP-bd"/>
</dbReference>
<dbReference type="AlphaFoldDB" id="K9XX24"/>
<dbReference type="Proteomes" id="UP000010473">
    <property type="component" value="Chromosome"/>
</dbReference>
<dbReference type="PRINTS" id="PR00449">
    <property type="entry name" value="RASTRNSFRMNG"/>
</dbReference>
<evidence type="ECO:0000256" key="2">
    <source>
        <dbReference type="ARBA" id="ARBA00023134"/>
    </source>
</evidence>
<keyword evidence="4" id="KW-1185">Reference proteome</keyword>
<dbReference type="PROSITE" id="PS51419">
    <property type="entry name" value="RAB"/>
    <property type="match status" value="1"/>
</dbReference>
<dbReference type="HOGENOM" id="CLU_041217_10_6_3"/>